<gene>
    <name evidence="1" type="ORF">GCM10023313_18360</name>
</gene>
<keyword evidence="2" id="KW-1185">Reference proteome</keyword>
<reference evidence="2" key="1">
    <citation type="journal article" date="2019" name="Int. J. Syst. Evol. Microbiol.">
        <title>The Global Catalogue of Microorganisms (GCM) 10K type strain sequencing project: providing services to taxonomists for standard genome sequencing and annotation.</title>
        <authorList>
            <consortium name="The Broad Institute Genomics Platform"/>
            <consortium name="The Broad Institute Genome Sequencing Center for Infectious Disease"/>
            <person name="Wu L."/>
            <person name="Ma J."/>
        </authorList>
    </citation>
    <scope>NUCLEOTIDE SEQUENCE [LARGE SCALE GENOMIC DNA]</scope>
    <source>
        <strain evidence="2">JCM 18283</strain>
    </source>
</reference>
<organism evidence="1 2">
    <name type="scientific">Mucilaginibacter defluvii</name>
    <dbReference type="NCBI Taxonomy" id="1196019"/>
    <lineage>
        <taxon>Bacteria</taxon>
        <taxon>Pseudomonadati</taxon>
        <taxon>Bacteroidota</taxon>
        <taxon>Sphingobacteriia</taxon>
        <taxon>Sphingobacteriales</taxon>
        <taxon>Sphingobacteriaceae</taxon>
        <taxon>Mucilaginibacter</taxon>
    </lineage>
</organism>
<comment type="caution">
    <text evidence="1">The sequence shown here is derived from an EMBL/GenBank/DDBJ whole genome shotgun (WGS) entry which is preliminary data.</text>
</comment>
<evidence type="ECO:0000313" key="2">
    <source>
        <dbReference type="Proteomes" id="UP001501436"/>
    </source>
</evidence>
<accession>A0ABP9FT45</accession>
<protein>
    <submittedName>
        <fullName evidence="1">Thioredoxin family protein</fullName>
    </submittedName>
</protein>
<dbReference type="Proteomes" id="UP001501436">
    <property type="component" value="Unassembled WGS sequence"/>
</dbReference>
<dbReference type="EMBL" id="BAABJI010000002">
    <property type="protein sequence ID" value="GAA4915237.1"/>
    <property type="molecule type" value="Genomic_DNA"/>
</dbReference>
<dbReference type="RefSeq" id="WP_345330890.1">
    <property type="nucleotide sequence ID" value="NZ_BAABJI010000002.1"/>
</dbReference>
<evidence type="ECO:0000313" key="1">
    <source>
        <dbReference type="EMBL" id="GAA4915237.1"/>
    </source>
</evidence>
<proteinExistence type="predicted"/>
<dbReference type="Pfam" id="PF14595">
    <property type="entry name" value="Thioredoxin_9"/>
    <property type="match status" value="1"/>
</dbReference>
<sequence>MTYEQYHALFGRILSDPSLSHPYDNEAYLEYTKLNSSRMRRRDKQLSLDKHLMTLLQRLELPQHWIIITEPWCGDAAHILPFLIRMTTQNPLITYDIQLRDSSPFLIDSYLTEGAKSIPKLIVRNMAGEDLFNWGPRPKPAQKLLKSLTVASVDPKIALQNWYNQNKGVSINVEITQLFQQLNIR</sequence>
<dbReference type="Gene3D" id="3.40.30.10">
    <property type="entry name" value="Glutaredoxin"/>
    <property type="match status" value="1"/>
</dbReference>
<name>A0ABP9FT45_9SPHI</name>